<feature type="transmembrane region" description="Helical" evidence="9">
    <location>
        <begin position="71"/>
        <end position="89"/>
    </location>
</feature>
<keyword evidence="6 9" id="KW-1133">Transmembrane helix</keyword>
<comment type="subcellular location">
    <subcellularLocation>
        <location evidence="1 9">Cell inner membrane</location>
        <topology evidence="1 9">Multi-pass membrane protein</topology>
    </subcellularLocation>
</comment>
<keyword evidence="5 9" id="KW-0812">Transmembrane</keyword>
<organism evidence="11">
    <name type="scientific">Halomonas sp. RT37</name>
    <dbReference type="NCBI Taxonomy" id="2950872"/>
    <lineage>
        <taxon>Bacteria</taxon>
        <taxon>Pseudomonadati</taxon>
        <taxon>Pseudomonadota</taxon>
        <taxon>Gammaproteobacteria</taxon>
        <taxon>Oceanospirillales</taxon>
        <taxon>Halomonadaceae</taxon>
        <taxon>Halomonas</taxon>
    </lineage>
</organism>
<evidence type="ECO:0000256" key="7">
    <source>
        <dbReference type="ARBA" id="ARBA00023136"/>
    </source>
</evidence>
<name>A0AAU7KCN3_9GAMM</name>
<protein>
    <recommendedName>
        <fullName evidence="9">TRAP transporter small permease protein</fullName>
    </recommendedName>
</protein>
<evidence type="ECO:0000256" key="5">
    <source>
        <dbReference type="ARBA" id="ARBA00022692"/>
    </source>
</evidence>
<keyword evidence="4 9" id="KW-0997">Cell inner membrane</keyword>
<evidence type="ECO:0000256" key="8">
    <source>
        <dbReference type="ARBA" id="ARBA00038436"/>
    </source>
</evidence>
<proteinExistence type="inferred from homology"/>
<dbReference type="InterPro" id="IPR007387">
    <property type="entry name" value="TRAP_DctQ"/>
</dbReference>
<accession>A0AAU7KCN3</accession>
<evidence type="ECO:0000256" key="2">
    <source>
        <dbReference type="ARBA" id="ARBA00022448"/>
    </source>
</evidence>
<evidence type="ECO:0000256" key="3">
    <source>
        <dbReference type="ARBA" id="ARBA00022475"/>
    </source>
</evidence>
<dbReference type="PANTHER" id="PTHR35011:SF11">
    <property type="entry name" value="TRAP TRANSPORTER SMALL PERMEASE PROTEIN"/>
    <property type="match status" value="1"/>
</dbReference>
<dbReference type="AlphaFoldDB" id="A0AAU7KCN3"/>
<feature type="transmembrane region" description="Helical" evidence="9">
    <location>
        <begin position="110"/>
        <end position="131"/>
    </location>
</feature>
<comment type="subunit">
    <text evidence="9">The complex comprises the extracytoplasmic solute receptor protein and the two transmembrane proteins.</text>
</comment>
<dbReference type="GO" id="GO:0015740">
    <property type="term" value="P:C4-dicarboxylate transport"/>
    <property type="evidence" value="ECO:0007669"/>
    <property type="project" value="TreeGrafter"/>
</dbReference>
<feature type="transmembrane region" description="Helical" evidence="9">
    <location>
        <begin position="38"/>
        <end position="59"/>
    </location>
</feature>
<reference evidence="11" key="1">
    <citation type="submission" date="2022-06" db="EMBL/GenBank/DDBJ databases">
        <title>A novel DMS-producing enzyme.</title>
        <authorList>
            <person name="Zhang Y."/>
        </authorList>
    </citation>
    <scope>NUCLEOTIDE SEQUENCE</scope>
    <source>
        <strain evidence="11">RT37</strain>
    </source>
</reference>
<sequence>MTRSDVSDPGVEHETTSAFEVPDDDDRIRPGDYGIEDYLTLVVFWLLALDVFVQFFSRYVLGNSIAWTEEIARYLLVAVGFLGSAMAARKGSHIAVEFFYRYLSEPTARVMWTLVDLVRIAFLGMLAWITWQLAQRTNSMMVSVDLPKSLLYYVVLFGVVLMLVRSIQLAVRHWRTGESELMFRDDDD</sequence>
<dbReference type="GO" id="GO:0005886">
    <property type="term" value="C:plasma membrane"/>
    <property type="evidence" value="ECO:0007669"/>
    <property type="project" value="UniProtKB-SubCell"/>
</dbReference>
<keyword evidence="7 9" id="KW-0472">Membrane</keyword>
<keyword evidence="2 9" id="KW-0813">Transport</keyword>
<comment type="similarity">
    <text evidence="8 9">Belongs to the TRAP transporter small permease family.</text>
</comment>
<evidence type="ECO:0000259" key="10">
    <source>
        <dbReference type="Pfam" id="PF04290"/>
    </source>
</evidence>
<evidence type="ECO:0000256" key="9">
    <source>
        <dbReference type="RuleBase" id="RU369079"/>
    </source>
</evidence>
<gene>
    <name evidence="11" type="ORF">NFG58_10965</name>
</gene>
<dbReference type="InterPro" id="IPR055348">
    <property type="entry name" value="DctQ"/>
</dbReference>
<evidence type="ECO:0000256" key="6">
    <source>
        <dbReference type="ARBA" id="ARBA00022989"/>
    </source>
</evidence>
<dbReference type="RefSeq" id="WP_052704549.1">
    <property type="nucleotide sequence ID" value="NZ_CP098827.1"/>
</dbReference>
<evidence type="ECO:0000313" key="11">
    <source>
        <dbReference type="EMBL" id="XBO69160.1"/>
    </source>
</evidence>
<dbReference type="PANTHER" id="PTHR35011">
    <property type="entry name" value="2,3-DIKETO-L-GULONATE TRAP TRANSPORTER SMALL PERMEASE PROTEIN YIAM"/>
    <property type="match status" value="1"/>
</dbReference>
<dbReference type="GO" id="GO:0022857">
    <property type="term" value="F:transmembrane transporter activity"/>
    <property type="evidence" value="ECO:0007669"/>
    <property type="project" value="UniProtKB-UniRule"/>
</dbReference>
<evidence type="ECO:0000256" key="4">
    <source>
        <dbReference type="ARBA" id="ARBA00022519"/>
    </source>
</evidence>
<feature type="transmembrane region" description="Helical" evidence="9">
    <location>
        <begin position="151"/>
        <end position="171"/>
    </location>
</feature>
<keyword evidence="3" id="KW-1003">Cell membrane</keyword>
<feature type="domain" description="Tripartite ATP-independent periplasmic transporters DctQ component" evidence="10">
    <location>
        <begin position="50"/>
        <end position="175"/>
    </location>
</feature>
<dbReference type="Pfam" id="PF04290">
    <property type="entry name" value="DctQ"/>
    <property type="match status" value="1"/>
</dbReference>
<comment type="function">
    <text evidence="9">Part of the tripartite ATP-independent periplasmic (TRAP) transport system.</text>
</comment>
<dbReference type="EMBL" id="CP098827">
    <property type="protein sequence ID" value="XBO69160.1"/>
    <property type="molecule type" value="Genomic_DNA"/>
</dbReference>
<evidence type="ECO:0000256" key="1">
    <source>
        <dbReference type="ARBA" id="ARBA00004429"/>
    </source>
</evidence>